<feature type="transmembrane region" description="Helical" evidence="1">
    <location>
        <begin position="641"/>
        <end position="661"/>
    </location>
</feature>
<feature type="transmembrane region" description="Helical" evidence="1">
    <location>
        <begin position="152"/>
        <end position="177"/>
    </location>
</feature>
<accession>A0A4Q9KHX7</accession>
<protein>
    <recommendedName>
        <fullName evidence="4">O-antigen ligase domain-containing protein</fullName>
    </recommendedName>
</protein>
<feature type="transmembrane region" description="Helical" evidence="1">
    <location>
        <begin position="367"/>
        <end position="392"/>
    </location>
</feature>
<feature type="transmembrane region" description="Helical" evidence="1">
    <location>
        <begin position="189"/>
        <end position="209"/>
    </location>
</feature>
<feature type="transmembrane region" description="Helical" evidence="1">
    <location>
        <begin position="65"/>
        <end position="82"/>
    </location>
</feature>
<dbReference type="EMBL" id="SDMR01000021">
    <property type="protein sequence ID" value="TBT92206.1"/>
    <property type="molecule type" value="Genomic_DNA"/>
</dbReference>
<feature type="transmembrane region" description="Helical" evidence="1">
    <location>
        <begin position="475"/>
        <end position="497"/>
    </location>
</feature>
<evidence type="ECO:0000256" key="1">
    <source>
        <dbReference type="SAM" id="Phobius"/>
    </source>
</evidence>
<evidence type="ECO:0008006" key="4">
    <source>
        <dbReference type="Google" id="ProtNLM"/>
    </source>
</evidence>
<keyword evidence="3" id="KW-1185">Reference proteome</keyword>
<dbReference type="OrthoDB" id="5116192at2"/>
<sequence length="674" mass="71794">MPGSVAAWDIIECLPHPPAQGCSMTSARVAAAPTVSGDSWRNAVGFAIVFVVVNLHTLRNWNQPIYLGIYGLVALWVGWLYLRAPKAPRLADRGAFFWIWVGVALLGTASSLATISASGAAYGTLRFLFALPVWCALVVFTDSLNDLRRHLVTVVTFFLVASWTLPLQFVIGPVSWFPAASIRGDEVRYASLVGSLTSIGVVVGCYLLLTLLVRSHWKWALIGLIAVPAALSLSKAAIANIAIASLIILWFHRRHRAAVLGTLVGLPLVGGVVYMAVPALARRVETVLGSFGVQTEVGSQNYDVSLGQSVLDRLTELPGNTWAAMQNFGNPLVYLTGGGYGMGDTALVTESDAITIMAHNQLIESMAVFGLFGGTVQWAILLLAALLLYLAWRSTQHPLFAVVGASFVLLLGNGLQANGMLYQPSGASLVYLSLFVALSTKVRESLPAPDASLLKPRKGFAVELKSFVDVILRRWVTVLLTGLVAFGAAFGLGSMGANQNTTAVPVKAYSRVVFLPHGADSVALSASADFIKGQMGYWTQLAQTQEVVAQALKSSGTTWDKDRTDKAKKLEIVADSVLELSATDIDRQGAESFVNAWVKATTDAIKAKGLQSNAANLVTIEPIFPATSDTPTPTAKAGRSLTLPLAVIVGLVTAVIGGLVHEAFSRRRIKRSAA</sequence>
<feature type="transmembrane region" description="Helical" evidence="1">
    <location>
        <begin position="121"/>
        <end position="140"/>
    </location>
</feature>
<reference evidence="2 3" key="1">
    <citation type="submission" date="2019-01" db="EMBL/GenBank/DDBJ databases">
        <title>Lactibacter flavus gen. nov., sp. nov., a novel bacterium of the family Propionibacteriaceae isolated from raw milk and dairy products.</title>
        <authorList>
            <person name="Huptas C."/>
            <person name="Wenning M."/>
            <person name="Breitenwieser F."/>
            <person name="Doll E."/>
            <person name="Von Neubeck M."/>
            <person name="Busse H.-J."/>
            <person name="Scherer S."/>
        </authorList>
    </citation>
    <scope>NUCLEOTIDE SEQUENCE [LARGE SCALE GENOMIC DNA]</scope>
    <source>
        <strain evidence="2 3">DSM 22130</strain>
    </source>
</reference>
<evidence type="ECO:0000313" key="3">
    <source>
        <dbReference type="Proteomes" id="UP000291933"/>
    </source>
</evidence>
<feature type="transmembrane region" description="Helical" evidence="1">
    <location>
        <begin position="398"/>
        <end position="415"/>
    </location>
</feature>
<name>A0A4Q9KHX7_PROTD</name>
<dbReference type="Proteomes" id="UP000291933">
    <property type="component" value="Unassembled WGS sequence"/>
</dbReference>
<dbReference type="RefSeq" id="WP_131173032.1">
    <property type="nucleotide sequence ID" value="NZ_SDMR01000021.1"/>
</dbReference>
<feature type="transmembrane region" description="Helical" evidence="1">
    <location>
        <begin position="221"/>
        <end position="251"/>
    </location>
</feature>
<comment type="caution">
    <text evidence="2">The sequence shown here is derived from an EMBL/GenBank/DDBJ whole genome shotgun (WGS) entry which is preliminary data.</text>
</comment>
<feature type="transmembrane region" description="Helical" evidence="1">
    <location>
        <begin position="257"/>
        <end position="277"/>
    </location>
</feature>
<keyword evidence="1" id="KW-1133">Transmembrane helix</keyword>
<organism evidence="2 3">
    <name type="scientific">Propioniciclava tarda</name>
    <dbReference type="NCBI Taxonomy" id="433330"/>
    <lineage>
        <taxon>Bacteria</taxon>
        <taxon>Bacillati</taxon>
        <taxon>Actinomycetota</taxon>
        <taxon>Actinomycetes</taxon>
        <taxon>Propionibacteriales</taxon>
        <taxon>Propionibacteriaceae</taxon>
        <taxon>Propioniciclava</taxon>
    </lineage>
</organism>
<keyword evidence="1" id="KW-0812">Transmembrane</keyword>
<feature type="transmembrane region" description="Helical" evidence="1">
    <location>
        <begin position="94"/>
        <end position="115"/>
    </location>
</feature>
<evidence type="ECO:0000313" key="2">
    <source>
        <dbReference type="EMBL" id="TBT92206.1"/>
    </source>
</evidence>
<dbReference type="AlphaFoldDB" id="A0A4Q9KHX7"/>
<proteinExistence type="predicted"/>
<keyword evidence="1" id="KW-0472">Membrane</keyword>
<gene>
    <name evidence="2" type="ORF">ET996_13215</name>
</gene>